<evidence type="ECO:0000313" key="29">
    <source>
        <dbReference type="Proteomes" id="UP000530628"/>
    </source>
</evidence>
<evidence type="ECO:0000313" key="15">
    <source>
        <dbReference type="EMBL" id="PZZ73696.1"/>
    </source>
</evidence>
<dbReference type="Proteomes" id="UP000533284">
    <property type="component" value="Unassembled WGS sequence"/>
</dbReference>
<dbReference type="EMBL" id="DADUEU010000040">
    <property type="protein sequence ID" value="HBB1575550.1"/>
    <property type="molecule type" value="Genomic_DNA"/>
</dbReference>
<evidence type="ECO:0000313" key="31">
    <source>
        <dbReference type="Proteomes" id="UP000533482"/>
    </source>
</evidence>
<evidence type="ECO:0000313" key="8">
    <source>
        <dbReference type="EMBL" id="EFH6651262.1"/>
    </source>
</evidence>
<dbReference type="Proteomes" id="UP000447081">
    <property type="component" value="Unassembled WGS sequence"/>
</dbReference>
<evidence type="ECO:0000313" key="28">
    <source>
        <dbReference type="Proteomes" id="UP000521991"/>
    </source>
</evidence>
<dbReference type="InterPro" id="IPR058807">
    <property type="entry name" value="ScoMcrA_N"/>
</dbReference>
<dbReference type="Pfam" id="PF26345">
    <property type="entry name" value="ScoMcrA_N"/>
    <property type="match status" value="1"/>
</dbReference>
<dbReference type="Proteomes" id="UP000844228">
    <property type="component" value="Unassembled WGS sequence"/>
</dbReference>
<dbReference type="EMBL" id="WUIG01000518">
    <property type="protein sequence ID" value="MXJ10561.1"/>
    <property type="molecule type" value="Genomic_DNA"/>
</dbReference>
<dbReference type="Proteomes" id="UP000254174">
    <property type="component" value="Unassembled WGS sequence"/>
</dbReference>
<dbReference type="EMBL" id="CP024978">
    <property type="protein sequence ID" value="ATZ32015.1"/>
    <property type="molecule type" value="Genomic_DNA"/>
</dbReference>
<dbReference type="EMBL" id="MRVZ01000187">
    <property type="protein sequence ID" value="PAU10378.1"/>
    <property type="molecule type" value="Genomic_DNA"/>
</dbReference>
<evidence type="ECO:0000313" key="27">
    <source>
        <dbReference type="Proteomes" id="UP000447081"/>
    </source>
</evidence>
<keyword evidence="3" id="KW-0255">Endonuclease</keyword>
<evidence type="ECO:0000313" key="2">
    <source>
        <dbReference type="EMBL" id="ATZ32015.1"/>
    </source>
</evidence>
<reference evidence="6 31" key="10">
    <citation type="submission" date="2019-09" db="EMBL/GenBank/DDBJ databases">
        <authorList>
            <consortium name="NARMS: The National Antimicrobial Resistance Monitoring System"/>
        </authorList>
    </citation>
    <scope>NUCLEOTIDE SEQUENCE [LARGE SCALE GENOMIC DNA]</scope>
    <source>
        <strain evidence="5 32">FSIS11705178</strain>
        <strain evidence="4 33">FSIS11706358</strain>
        <strain evidence="6 31">FSIS11923834</strain>
    </source>
</reference>
<reference evidence="11 26" key="12">
    <citation type="submission" date="2019-12" db="EMBL/GenBank/DDBJ databases">
        <title>Enteriobacteria Tanzani isolates_8377-8380.</title>
        <authorList>
            <person name="Subbiah M."/>
            <person name="Call D."/>
        </authorList>
    </citation>
    <scope>NUCLEOTIDE SEQUENCE [LARGE SCALE GENOMIC DNA]</scope>
    <source>
        <strain evidence="11 26">8378wB3</strain>
    </source>
</reference>
<dbReference type="Proteomes" id="UP000441160">
    <property type="component" value="Unassembled WGS sequence"/>
</dbReference>
<evidence type="ECO:0000313" key="6">
    <source>
        <dbReference type="EMBL" id="EFE8673802.1"/>
    </source>
</evidence>
<dbReference type="EMBL" id="DABALL010000011">
    <property type="protein sequence ID" value="HAH1418834.1"/>
    <property type="molecule type" value="Genomic_DNA"/>
</dbReference>
<dbReference type="EMBL" id="MPGR01000001">
    <property type="protein sequence ID" value="OKB72254.1"/>
    <property type="molecule type" value="Genomic_DNA"/>
</dbReference>
<organism evidence="3 30">
    <name type="scientific">Escherichia coli</name>
    <dbReference type="NCBI Taxonomy" id="562"/>
    <lineage>
        <taxon>Bacteria</taxon>
        <taxon>Pseudomonadati</taxon>
        <taxon>Pseudomonadota</taxon>
        <taxon>Gammaproteobacteria</taxon>
        <taxon>Enterobacterales</taxon>
        <taxon>Enterobacteriaceae</taxon>
        <taxon>Escherichia</taxon>
    </lineage>
</organism>
<dbReference type="Proteomes" id="UP000236551">
    <property type="component" value="Chromosome"/>
</dbReference>
<evidence type="ECO:0000313" key="3">
    <source>
        <dbReference type="EMBL" id="EFB1700889.1"/>
    </source>
</evidence>
<evidence type="ECO:0000313" key="23">
    <source>
        <dbReference type="Proteomes" id="UP000254174"/>
    </source>
</evidence>
<dbReference type="Proteomes" id="UP000521991">
    <property type="component" value="Unassembled WGS sequence"/>
</dbReference>
<dbReference type="Proteomes" id="UP000542214">
    <property type="component" value="Unassembled WGS sequence"/>
</dbReference>
<reference evidence="23 24" key="6">
    <citation type="submission" date="2018-06" db="EMBL/GenBank/DDBJ databases">
        <authorList>
            <consortium name="Pathogen Informatics"/>
            <person name="Doyle S."/>
        </authorList>
    </citation>
    <scope>NUCLEOTIDE SEQUENCE [LARGE SCALE GENOMIC DNA]</scope>
    <source>
        <strain evidence="16 23">NCTC7922</strain>
        <strain evidence="17 24">NCTC8500</strain>
    </source>
</reference>
<dbReference type="EMBL" id="AASWOY010000071">
    <property type="protein sequence ID" value="EFH6651262.1"/>
    <property type="molecule type" value="Genomic_DNA"/>
</dbReference>
<feature type="domain" description="ScoMcrA-like N-terminal head" evidence="1">
    <location>
        <begin position="24"/>
        <end position="86"/>
    </location>
</feature>
<evidence type="ECO:0000313" key="16">
    <source>
        <dbReference type="EMBL" id="STM19339.1"/>
    </source>
</evidence>
<evidence type="ECO:0000313" key="7">
    <source>
        <dbReference type="EMBL" id="EFH0367354.1"/>
    </source>
</evidence>
<dbReference type="EMBL" id="AASDBN010000117">
    <property type="protein sequence ID" value="EFB1700889.1"/>
    <property type="molecule type" value="Genomic_DNA"/>
</dbReference>
<dbReference type="Proteomes" id="UP000538406">
    <property type="component" value="Unassembled WGS sequence"/>
</dbReference>
<sequence>MNKLPDHLPRRYIIEAIHLWDAGETHQFQPARLYEIEYHGRRYPSKAIAGIAATLMTGTQFTPADFTGGIKSKCVKLLIEQGFHIHLDKAAAAPIADVLFPDELPSQETYLEGAAIKVTVNRYERDKKARDKAVEHHGCQCNVCGVDLVKIYGDIAEGFIHVHHLVPLSAIKEDYQLDPVNDLLPVYPNCHAMLHRRKPPFTPEQLKALMDANKSN</sequence>
<dbReference type="EMBL" id="WTRX01000013">
    <property type="protein sequence ID" value="MWU31402.1"/>
    <property type="molecule type" value="Genomic_DNA"/>
</dbReference>
<evidence type="ECO:0000313" key="25">
    <source>
        <dbReference type="Proteomes" id="UP000305093"/>
    </source>
</evidence>
<name>A0A066Q6B3_ECOLX</name>
<dbReference type="EMBL" id="UGFC01000006">
    <property type="protein sequence ID" value="STM19339.1"/>
    <property type="molecule type" value="Genomic_DNA"/>
</dbReference>
<reference evidence="12 27" key="11">
    <citation type="submission" date="2019-12" db="EMBL/GenBank/DDBJ databases">
        <title>Enteriobacteria Tanzani isolates_10434.</title>
        <authorList>
            <person name="Subbiah M."/>
            <person name="Call D."/>
        </authorList>
    </citation>
    <scope>NUCLEOTIDE SEQUENCE [LARGE SCALE GENOMIC DNA]</scope>
    <source>
        <strain evidence="12 27">10434wG3</strain>
    </source>
</reference>
<reference evidence="9" key="7">
    <citation type="submission" date="2018-08" db="EMBL/GenBank/DDBJ databases">
        <authorList>
            <consortium name="NCBI Pathogen Detection Project"/>
        </authorList>
    </citation>
    <scope>NUCLEOTIDE SEQUENCE</scope>
    <source>
        <strain evidence="10">Escherichia coli</strain>
        <strain evidence="9">W1_5_ERB1</strain>
    </source>
</reference>
<reference evidence="15 22" key="5">
    <citation type="submission" date="2018-05" db="EMBL/GenBank/DDBJ databases">
        <title>Genomic sequencing of EHEC O26 New European Clone.</title>
        <authorList>
            <person name="Karnisova L."/>
            <person name="Nunvar J."/>
            <person name="Marejkova M."/>
            <person name="Mellmann A."/>
            <person name="Drevinek P."/>
            <person name="Blahova K."/>
            <person name="Bielaszewska M."/>
        </authorList>
    </citation>
    <scope>NUCLEOTIDE SEQUENCE [LARGE SCALE GENOMIC DNA]</scope>
    <source>
        <strain evidence="15 22">14-391</strain>
    </source>
</reference>
<evidence type="ECO:0000313" key="33">
    <source>
        <dbReference type="Proteomes" id="UP000542214"/>
    </source>
</evidence>
<dbReference type="Proteomes" id="UP000305093">
    <property type="component" value="Unassembled WGS sequence"/>
</dbReference>
<dbReference type="EMBL" id="RROO01000022">
    <property type="protein sequence ID" value="TJF65413.1"/>
    <property type="molecule type" value="Genomic_DNA"/>
</dbReference>
<evidence type="ECO:0000313" key="9">
    <source>
        <dbReference type="EMBL" id="HAH1418834.1"/>
    </source>
</evidence>
<evidence type="ECO:0000313" key="19">
    <source>
        <dbReference type="Proteomes" id="UP000186595"/>
    </source>
</evidence>
<evidence type="ECO:0000313" key="17">
    <source>
        <dbReference type="EMBL" id="STM41000.1"/>
    </source>
</evidence>
<proteinExistence type="predicted"/>
<dbReference type="GO" id="GO:0004519">
    <property type="term" value="F:endonuclease activity"/>
    <property type="evidence" value="ECO:0007669"/>
    <property type="project" value="UniProtKB-KW"/>
</dbReference>
<evidence type="ECO:0000313" key="13">
    <source>
        <dbReference type="EMBL" id="OKB72254.1"/>
    </source>
</evidence>
<reference evidence="9" key="4">
    <citation type="journal article" date="2018" name="Genome Biol.">
        <title>SKESA: strategic k-mer extension for scrupulous assemblies.</title>
        <authorList>
            <person name="Souvorov A."/>
            <person name="Agarwala R."/>
            <person name="Lipman D.J."/>
        </authorList>
    </citation>
    <scope>NUCLEOTIDE SEQUENCE [LARGE SCALE GENOMIC DNA]</scope>
    <source>
        <strain evidence="10">Escherichia coli</strain>
        <strain evidence="9">W1_5_ERB1</strain>
    </source>
</reference>
<evidence type="ECO:0000313" key="24">
    <source>
        <dbReference type="Proteomes" id="UP000254429"/>
    </source>
</evidence>
<dbReference type="Proteomes" id="UP000254429">
    <property type="component" value="Unassembled WGS sequence"/>
</dbReference>
<evidence type="ECO:0000313" key="26">
    <source>
        <dbReference type="Proteomes" id="UP000441160"/>
    </source>
</evidence>
<evidence type="ECO:0000313" key="20">
    <source>
        <dbReference type="Proteomes" id="UP000218543"/>
    </source>
</evidence>
<dbReference type="Proteomes" id="UP000530628">
    <property type="component" value="Unassembled WGS sequence"/>
</dbReference>
<dbReference type="AlphaFoldDB" id="A0A066Q6B3"/>
<dbReference type="EMBL" id="UGFG01000001">
    <property type="protein sequence ID" value="STM41000.1"/>
    <property type="molecule type" value="Genomic_DNA"/>
</dbReference>
<evidence type="ECO:0000313" key="32">
    <source>
        <dbReference type="Proteomes" id="UP000538406"/>
    </source>
</evidence>
<accession>A0A066Q6B3</accession>
<evidence type="ECO:0000313" key="22">
    <source>
        <dbReference type="Proteomes" id="UP000248865"/>
    </source>
</evidence>
<evidence type="ECO:0000313" key="11">
    <source>
        <dbReference type="EMBL" id="MWU31402.1"/>
    </source>
</evidence>
<dbReference type="Proteomes" id="UP000248865">
    <property type="component" value="Unassembled WGS sequence"/>
</dbReference>
<reference evidence="14 20" key="2">
    <citation type="submission" date="2016-12" db="EMBL/GenBank/DDBJ databases">
        <title>Real-Time Genomic Investigation Underlying the Public Health Response to a Shiga Toxin-Producing Escherichia Coli O26:H11 Outbreak in a Nursery.</title>
        <authorList>
            <person name="Ferdous M."/>
            <person name="Moran-Gilad J."/>
            <person name="Rossen J.W."/>
            <person name="Gdalevich M."/>
        </authorList>
    </citation>
    <scope>NUCLEOTIDE SEQUENCE [LARGE SCALE GENOMIC DNA]</scope>
    <source>
        <strain evidence="14 20">STEC 514-2</strain>
    </source>
</reference>
<dbReference type="EMBL" id="AASOHJ010000012">
    <property type="protein sequence ID" value="EFE8673802.1"/>
    <property type="molecule type" value="Genomic_DNA"/>
</dbReference>
<evidence type="ECO:0000313" key="12">
    <source>
        <dbReference type="EMBL" id="MXJ10561.1"/>
    </source>
</evidence>
<evidence type="ECO:0000259" key="1">
    <source>
        <dbReference type="Pfam" id="PF26345"/>
    </source>
</evidence>
<evidence type="ECO:0000313" key="30">
    <source>
        <dbReference type="Proteomes" id="UP000533284"/>
    </source>
</evidence>
<dbReference type="EMBL" id="AASURL010000074">
    <property type="protein sequence ID" value="EFH0367354.1"/>
    <property type="molecule type" value="Genomic_DNA"/>
</dbReference>
<dbReference type="Proteomes" id="UP000870292">
    <property type="component" value="Unassembled WGS sequence"/>
</dbReference>
<gene>
    <name evidence="7" type="ORF">BGM66_003849</name>
    <name evidence="13" type="ORF">BMT50_05415</name>
    <name evidence="14" type="ORF">BTQ06_28365</name>
    <name evidence="4" type="ORF">C0P57_004881</name>
    <name evidence="18" type="ORF">C9194_13790</name>
    <name evidence="5" type="ORF">CTR35_004227</name>
    <name evidence="2" type="ORF">CV83915_01671</name>
    <name evidence="15" type="ORF">DIV22_03650</name>
    <name evidence="6" type="ORF">F7N46_11765</name>
    <name evidence="3" type="ORF">FJQ40_26785</name>
    <name evidence="8" type="ORF">GNW61_21300</name>
    <name evidence="11" type="ORF">GP944_11470</name>
    <name evidence="12" type="ORF">GRW24_19135</name>
    <name evidence="9" type="ORF">HHH44_002226</name>
    <name evidence="10" type="ORF">J0541_004553</name>
    <name evidence="16" type="ORF">NCTC7922_05421</name>
    <name evidence="17" type="ORF">NCTC8500_04875</name>
</gene>
<dbReference type="EMBL" id="AASFZR010000143">
    <property type="protein sequence ID" value="EFB4535498.1"/>
    <property type="molecule type" value="Genomic_DNA"/>
</dbReference>
<keyword evidence="3" id="KW-0540">Nuclease</keyword>
<dbReference type="Proteomes" id="UP000218543">
    <property type="component" value="Unassembled WGS sequence"/>
</dbReference>
<evidence type="ECO:0000313" key="4">
    <source>
        <dbReference type="EMBL" id="EFB4535498.1"/>
    </source>
</evidence>
<evidence type="ECO:0000313" key="5">
    <source>
        <dbReference type="EMBL" id="EFC3527002.1"/>
    </source>
</evidence>
<dbReference type="EMBL" id="AASHPR010000056">
    <property type="protein sequence ID" value="EFC3527002.1"/>
    <property type="molecule type" value="Genomic_DNA"/>
</dbReference>
<reference evidence="13 19" key="1">
    <citation type="submission" date="2016-11" db="EMBL/GenBank/DDBJ databases">
        <title>Draft genome sequences of five Shigatoxin-producing Escherichia coli isolates harboring the new recently described Subtilase cytotoxin allelic variant subAB2-3.</title>
        <authorList>
            <person name="Tasara T."/>
            <person name="Fierz L."/>
            <person name="Klumpp J."/>
            <person name="Schmidt H."/>
            <person name="Stephan R."/>
        </authorList>
    </citation>
    <scope>NUCLEOTIDE SEQUENCE [LARGE SCALE GENOMIC DNA]</scope>
    <source>
        <strain evidence="13 19">453</strain>
    </source>
</reference>
<dbReference type="Proteomes" id="UP000186595">
    <property type="component" value="Unassembled WGS sequence"/>
</dbReference>
<evidence type="ECO:0000313" key="10">
    <source>
        <dbReference type="EMBL" id="HBB1575550.1"/>
    </source>
</evidence>
<protein>
    <submittedName>
        <fullName evidence="3 16">Endonuclease</fullName>
    </submittedName>
</protein>
<dbReference type="Proteomes" id="UP000533482">
    <property type="component" value="Unassembled WGS sequence"/>
</dbReference>
<keyword evidence="3" id="KW-0378">Hydrolase</keyword>
<accession>A0A2A2XNM4</accession>
<evidence type="ECO:0000313" key="14">
    <source>
        <dbReference type="EMBL" id="PAU10378.1"/>
    </source>
</evidence>
<reference evidence="3 30" key="9">
    <citation type="submission" date="2019-06" db="EMBL/GenBank/DDBJ databases">
        <authorList>
            <consortium name="GenomeTrakr network: Whole genome sequencing for foodborne pathogen traceback"/>
        </authorList>
    </citation>
    <scope>NUCLEOTIDE SEQUENCE [LARGE SCALE GENOMIC DNA]</scope>
    <source>
        <strain evidence="3 30">PSU-1847</strain>
        <strain evidence="8 29">PSU-2072</strain>
    </source>
</reference>
<dbReference type="EMBL" id="QFSS01000011">
    <property type="protein sequence ID" value="PZZ73696.1"/>
    <property type="molecule type" value="Genomic_DNA"/>
</dbReference>
<reference evidence="7 28" key="13">
    <citation type="submission" date="2020-02" db="EMBL/GenBank/DDBJ databases">
        <authorList>
            <consortium name="PulseNet: The National Subtyping Network for Foodborne Disease Surveillance"/>
            <person name="Tarr C.L."/>
            <person name="Trees E."/>
            <person name="Katz L.S."/>
            <person name="Carleton-Romer H.A."/>
            <person name="Stroika S."/>
            <person name="Kucerova Z."/>
            <person name="Roache K.F."/>
            <person name="Sabol A.L."/>
            <person name="Besser J."/>
            <person name="Gerner-Smidt P."/>
        </authorList>
    </citation>
    <scope>NUCLEOTIDE SEQUENCE [LARGE SCALE GENOMIC DNA]</scope>
    <source>
        <strain evidence="7 28">PNUSAE004166</strain>
    </source>
</reference>
<dbReference type="RefSeq" id="WP_001037966.1">
    <property type="nucleotide sequence ID" value="NZ_AP018808.1"/>
</dbReference>
<reference evidence="18 25" key="8">
    <citation type="submission" date="2018-12" db="EMBL/GenBank/DDBJ databases">
        <title>Food and Water Safety Consortium.</title>
        <authorList>
            <person name="Tyson S."/>
            <person name="Peterson C.-L."/>
            <person name="Olson A."/>
            <person name="Tyler S."/>
            <person name="Cabral J."/>
            <person name="Lynch T."/>
            <person name="Knox N."/>
            <person name="Van Domselaar G."/>
            <person name="Graham M."/>
        </authorList>
    </citation>
    <scope>NUCLEOTIDE SEQUENCE [LARGE SCALE GENOMIC DNA]</scope>
    <source>
        <strain evidence="18 25">FWSEC0419</strain>
    </source>
</reference>
<evidence type="ECO:0000313" key="18">
    <source>
        <dbReference type="EMBL" id="TJF65413.1"/>
    </source>
</evidence>
<evidence type="ECO:0000313" key="21">
    <source>
        <dbReference type="Proteomes" id="UP000236551"/>
    </source>
</evidence>
<reference evidence="2 21" key="3">
    <citation type="submission" date="2017-11" db="EMBL/GenBank/DDBJ databases">
        <title>Escherichia coli CV839-15 Genome sequencing and assembly.</title>
        <authorList>
            <person name="Li Z."/>
            <person name="Song N."/>
            <person name="Li W."/>
            <person name="Philip H.R."/>
            <person name="Bu Z."/>
            <person name="Siguo L."/>
        </authorList>
    </citation>
    <scope>NUCLEOTIDE SEQUENCE [LARGE SCALE GENOMIC DNA]</scope>
    <source>
        <strain evidence="2 21">CV839-15</strain>
    </source>
</reference>